<dbReference type="GO" id="GO:0005524">
    <property type="term" value="F:ATP binding"/>
    <property type="evidence" value="ECO:0007669"/>
    <property type="project" value="InterPro"/>
</dbReference>
<dbReference type="PANTHER" id="PTHR48007">
    <property type="entry name" value="LEUCINE-RICH REPEAT RECEPTOR-LIKE PROTEIN KINASE PXC1"/>
    <property type="match status" value="1"/>
</dbReference>
<dbReference type="PROSITE" id="PS50011">
    <property type="entry name" value="PROTEIN_KINASE_DOM"/>
    <property type="match status" value="1"/>
</dbReference>
<dbReference type="Proteomes" id="UP001054252">
    <property type="component" value="Unassembled WGS sequence"/>
</dbReference>
<dbReference type="PANTHER" id="PTHR48007:SF37">
    <property type="entry name" value="LEUCINE-RICH REPEAT PROTEIN KINASE FAMILY PROTEIN"/>
    <property type="match status" value="1"/>
</dbReference>
<dbReference type="Gene3D" id="3.30.200.20">
    <property type="entry name" value="Phosphorylase Kinase, domain 1"/>
    <property type="match status" value="1"/>
</dbReference>
<gene>
    <name evidence="2" type="ORF">SLEP1_g4296</name>
</gene>
<dbReference type="InterPro" id="IPR011009">
    <property type="entry name" value="Kinase-like_dom_sf"/>
</dbReference>
<comment type="caution">
    <text evidence="2">The sequence shown here is derived from an EMBL/GenBank/DDBJ whole genome shotgun (WGS) entry which is preliminary data.</text>
</comment>
<name>A0AAV5HNQ8_9ROSI</name>
<evidence type="ECO:0000259" key="1">
    <source>
        <dbReference type="PROSITE" id="PS50011"/>
    </source>
</evidence>
<evidence type="ECO:0000313" key="2">
    <source>
        <dbReference type="EMBL" id="GKU90288.1"/>
    </source>
</evidence>
<dbReference type="SUPFAM" id="SSF56112">
    <property type="entry name" value="Protein kinase-like (PK-like)"/>
    <property type="match status" value="1"/>
</dbReference>
<dbReference type="EMBL" id="BPVZ01000004">
    <property type="protein sequence ID" value="GKU90288.1"/>
    <property type="molecule type" value="Genomic_DNA"/>
</dbReference>
<accession>A0AAV5HNQ8</accession>
<dbReference type="InterPro" id="IPR046959">
    <property type="entry name" value="PRK1-6/SRF4-like"/>
</dbReference>
<dbReference type="GO" id="GO:0004672">
    <property type="term" value="F:protein kinase activity"/>
    <property type="evidence" value="ECO:0007669"/>
    <property type="project" value="InterPro"/>
</dbReference>
<dbReference type="AlphaFoldDB" id="A0AAV5HNQ8"/>
<feature type="domain" description="Protein kinase" evidence="1">
    <location>
        <begin position="2"/>
        <end position="121"/>
    </location>
</feature>
<organism evidence="2 3">
    <name type="scientific">Rubroshorea leprosula</name>
    <dbReference type="NCBI Taxonomy" id="152421"/>
    <lineage>
        <taxon>Eukaryota</taxon>
        <taxon>Viridiplantae</taxon>
        <taxon>Streptophyta</taxon>
        <taxon>Embryophyta</taxon>
        <taxon>Tracheophyta</taxon>
        <taxon>Spermatophyta</taxon>
        <taxon>Magnoliopsida</taxon>
        <taxon>eudicotyledons</taxon>
        <taxon>Gunneridae</taxon>
        <taxon>Pentapetalae</taxon>
        <taxon>rosids</taxon>
        <taxon>malvids</taxon>
        <taxon>Malvales</taxon>
        <taxon>Dipterocarpaceae</taxon>
        <taxon>Rubroshorea</taxon>
    </lineage>
</organism>
<evidence type="ECO:0000313" key="3">
    <source>
        <dbReference type="Proteomes" id="UP001054252"/>
    </source>
</evidence>
<reference evidence="2 3" key="1">
    <citation type="journal article" date="2021" name="Commun. Biol.">
        <title>The genome of Shorea leprosula (Dipterocarpaceae) highlights the ecological relevance of drought in aseasonal tropical rainforests.</title>
        <authorList>
            <person name="Ng K.K.S."/>
            <person name="Kobayashi M.J."/>
            <person name="Fawcett J.A."/>
            <person name="Hatakeyama M."/>
            <person name="Paape T."/>
            <person name="Ng C.H."/>
            <person name="Ang C.C."/>
            <person name="Tnah L.H."/>
            <person name="Lee C.T."/>
            <person name="Nishiyama T."/>
            <person name="Sese J."/>
            <person name="O'Brien M.J."/>
            <person name="Copetti D."/>
            <person name="Mohd Noor M.I."/>
            <person name="Ong R.C."/>
            <person name="Putra M."/>
            <person name="Sireger I.Z."/>
            <person name="Indrioko S."/>
            <person name="Kosugi Y."/>
            <person name="Izuno A."/>
            <person name="Isagi Y."/>
            <person name="Lee S.L."/>
            <person name="Shimizu K.K."/>
        </authorList>
    </citation>
    <scope>NUCLEOTIDE SEQUENCE [LARGE SCALE GENOMIC DNA]</scope>
    <source>
        <strain evidence="2">214</strain>
    </source>
</reference>
<keyword evidence="3" id="KW-1185">Reference proteome</keyword>
<dbReference type="Pfam" id="PF00069">
    <property type="entry name" value="Pkinase"/>
    <property type="match status" value="1"/>
</dbReference>
<proteinExistence type="predicted"/>
<sequence>MRASAELLGRGTMGIIYKAVLGKCLIVTVKQLDAGLAGTSKEVFEQLMESVGGLRHPNLVPLRAYFQAHKEGLLIYDYEPNGSLFSLIHGKPSLLHYFIFSVHYFIFPVQFQCVNSSFQAC</sequence>
<dbReference type="InterPro" id="IPR000719">
    <property type="entry name" value="Prot_kinase_dom"/>
</dbReference>
<protein>
    <recommendedName>
        <fullName evidence="1">Protein kinase domain-containing protein</fullName>
    </recommendedName>
</protein>